<evidence type="ECO:0000256" key="3">
    <source>
        <dbReference type="ARBA" id="ARBA00023274"/>
    </source>
</evidence>
<evidence type="ECO:0000256" key="1">
    <source>
        <dbReference type="ARBA" id="ARBA00007151"/>
    </source>
</evidence>
<evidence type="ECO:0000313" key="5">
    <source>
        <dbReference type="EMBL" id="AKT93784.1"/>
    </source>
</evidence>
<comment type="similarity">
    <text evidence="1">Belongs to the universal ribosomal protein uS7 family.</text>
</comment>
<name>A0A0K1HNZ5_9EUKA</name>
<reference evidence="5" key="1">
    <citation type="journal article" date="2015" name="Genome Med.">
        <title>Clinical metagenomic identification of Balamuthia mandrillaris encephalitis and assembly of the draft genome: the continuing case for reference genome sequencing.</title>
        <authorList>
            <person name="Greninger A.L."/>
            <person name="Messacar K."/>
            <person name="Dunnebacke T."/>
            <person name="Naccache S.N."/>
            <person name="Federman S."/>
            <person name="Bouquet J."/>
            <person name="Mirsky D."/>
            <person name="Nomura Y."/>
            <person name="Yagi S."/>
            <person name="Glaser C."/>
            <person name="Vollmer M."/>
            <person name="Press C.A."/>
            <person name="Klenschmidt-DeMasters B.K."/>
            <person name="Dominguez S.R."/>
            <person name="Chiu C.Y."/>
        </authorList>
    </citation>
    <scope>NUCLEOTIDE SEQUENCE</scope>
    <source>
        <strain evidence="5">V188</strain>
    </source>
</reference>
<evidence type="ECO:0000259" key="4">
    <source>
        <dbReference type="Pfam" id="PF00177"/>
    </source>
</evidence>
<dbReference type="Pfam" id="PF00177">
    <property type="entry name" value="Ribosomal_S7"/>
    <property type="match status" value="1"/>
</dbReference>
<keyword evidence="2" id="KW-0689">Ribosomal protein</keyword>
<dbReference type="EMBL" id="KT175738">
    <property type="protein sequence ID" value="AKT93784.1"/>
    <property type="molecule type" value="Genomic_DNA"/>
</dbReference>
<sequence>MRSVFLVNGFIHHNLQKGFGLRAFNLLLHVFSLLKRYFRVSPLRLVFSILETNRPRVSFRISRFRPRISYAPYVLYAVNSFKHCFRWIFKASRERQGLTKRLQLFTELSACFFGKSKVVSLRTETHLLANKYIRNLWRRSSRTRTRRLRLKDLDFSTLKLSKRMKLFLIAVRKLCEKSKRVGRLRRIVHSKRRQKRLVIRKVFRRKCVPTPVKKQGRRFRRLNLRIAAALTRGFLRSHSFSSKGLSPFLVKNERSFGLIRWSFRRRFFRKSVAYIRPNRRVFVRNFANSSFYKKGWAGDCKAVVSSGLYHNLFARRMIALAVSRLIRIACSPKRYDRSRYKLYRQFITLRLWFMFKRLNVISLEKKII</sequence>
<accession>A0A0K1HNZ5</accession>
<gene>
    <name evidence="5" type="primary">rps7</name>
</gene>
<feature type="domain" description="Small ribosomal subunit protein uS7" evidence="4">
    <location>
        <begin position="6"/>
        <end position="129"/>
    </location>
</feature>
<dbReference type="GO" id="GO:1990904">
    <property type="term" value="C:ribonucleoprotein complex"/>
    <property type="evidence" value="ECO:0007669"/>
    <property type="project" value="UniProtKB-KW"/>
</dbReference>
<proteinExistence type="inferred from homology"/>
<evidence type="ECO:0000256" key="2">
    <source>
        <dbReference type="ARBA" id="ARBA00022980"/>
    </source>
</evidence>
<dbReference type="AlphaFoldDB" id="A0A0K1HNZ5"/>
<dbReference type="InterPro" id="IPR023798">
    <property type="entry name" value="Ribosomal_uS7_dom"/>
</dbReference>
<dbReference type="GO" id="GO:0005840">
    <property type="term" value="C:ribosome"/>
    <property type="evidence" value="ECO:0007669"/>
    <property type="project" value="UniProtKB-KW"/>
</dbReference>
<organism evidence="5">
    <name type="scientific">Balamuthia mandrillaris</name>
    <dbReference type="NCBI Taxonomy" id="66527"/>
    <lineage>
        <taxon>Eukaryota</taxon>
        <taxon>Amoebozoa</taxon>
        <taxon>Discosea</taxon>
        <taxon>Longamoebia</taxon>
        <taxon>Centramoebida</taxon>
        <taxon>Balamuthiidae</taxon>
        <taxon>Balamuthia</taxon>
    </lineage>
</organism>
<keyword evidence="3" id="KW-0687">Ribonucleoprotein</keyword>
<dbReference type="Gene3D" id="1.10.455.10">
    <property type="entry name" value="Ribosomal protein S7 domain"/>
    <property type="match status" value="1"/>
</dbReference>
<geneLocation type="mitochondrion" evidence="5"/>
<keyword evidence="5" id="KW-0496">Mitochondrion</keyword>
<protein>
    <submittedName>
        <fullName evidence="5">Ribsomal protein S7</fullName>
    </submittedName>
</protein>
<dbReference type="InterPro" id="IPR036823">
    <property type="entry name" value="Ribosomal_uS7_dom_sf"/>
</dbReference>
<dbReference type="SUPFAM" id="SSF47973">
    <property type="entry name" value="Ribosomal protein S7"/>
    <property type="match status" value="1"/>
</dbReference>